<gene>
    <name evidence="1" type="ORF">MOTC310_18885</name>
</gene>
<organism evidence="1 2">
    <name type="scientific">Methylobacterium oryzae</name>
    <dbReference type="NCBI Taxonomy" id="334852"/>
    <lineage>
        <taxon>Bacteria</taxon>
        <taxon>Pseudomonadati</taxon>
        <taxon>Pseudomonadota</taxon>
        <taxon>Alphaproteobacteria</taxon>
        <taxon>Hyphomicrobiales</taxon>
        <taxon>Methylobacteriaceae</taxon>
        <taxon>Methylobacterium</taxon>
    </lineage>
</organism>
<sequence>MRLTLGLRGDWIIDPRELAARLDVSADDLKRMERQGYVDARIKAVEGDDAGQTCVTVRLLNKGWRGTFDRGGALIREEMW</sequence>
<evidence type="ECO:0000313" key="2">
    <source>
        <dbReference type="Proteomes" id="UP001355206"/>
    </source>
</evidence>
<accession>A0ABU7TRF9</accession>
<evidence type="ECO:0000313" key="1">
    <source>
        <dbReference type="EMBL" id="MEE7492430.1"/>
    </source>
</evidence>
<proteinExistence type="predicted"/>
<dbReference type="EMBL" id="MLCA01000010">
    <property type="protein sequence ID" value="MEE7492430.1"/>
    <property type="molecule type" value="Genomic_DNA"/>
</dbReference>
<dbReference type="Pfam" id="PF20132">
    <property type="entry name" value="DUF6522"/>
    <property type="match status" value="1"/>
</dbReference>
<reference evidence="1 2" key="1">
    <citation type="journal article" date="2012" name="Genet. Mol. Biol.">
        <title>Analysis of 16S rRNA and mxaF genes revealing insights into Methylobacterium niche-specific plant association.</title>
        <authorList>
            <person name="Dourado M.N."/>
            <person name="Andreote F.D."/>
            <person name="Dini-Andreote F."/>
            <person name="Conti R."/>
            <person name="Araujo J.M."/>
            <person name="Araujo W.L."/>
        </authorList>
    </citation>
    <scope>NUCLEOTIDE SEQUENCE [LARGE SCALE GENOMIC DNA]</scope>
    <source>
        <strain evidence="1 2">TC3-10</strain>
    </source>
</reference>
<name>A0ABU7TRF9_9HYPH</name>
<dbReference type="Proteomes" id="UP001355206">
    <property type="component" value="Unassembled WGS sequence"/>
</dbReference>
<dbReference type="InterPro" id="IPR045389">
    <property type="entry name" value="DUF6522"/>
</dbReference>
<dbReference type="RefSeq" id="WP_331302922.1">
    <property type="nucleotide sequence ID" value="NZ_MLCA01000010.1"/>
</dbReference>
<comment type="caution">
    <text evidence="1">The sequence shown here is derived from an EMBL/GenBank/DDBJ whole genome shotgun (WGS) entry which is preliminary data.</text>
</comment>
<keyword evidence="2" id="KW-1185">Reference proteome</keyword>
<protein>
    <submittedName>
        <fullName evidence="1">Uncharacterized protein</fullName>
    </submittedName>
</protein>